<dbReference type="KEGG" id="aal:EP13_12720"/>
<gene>
    <name evidence="2" type="ORF">EP13_12720</name>
</gene>
<accession>A0A075P823</accession>
<evidence type="ECO:0000313" key="3">
    <source>
        <dbReference type="Proteomes" id="UP000056090"/>
    </source>
</evidence>
<dbReference type="EMBL" id="CP008849">
    <property type="protein sequence ID" value="AIF99477.1"/>
    <property type="molecule type" value="Genomic_DNA"/>
</dbReference>
<keyword evidence="1" id="KW-1133">Transmembrane helix</keyword>
<proteinExistence type="predicted"/>
<sequence length="294" mass="33077">MHTRFNPLPQEKGAVALATMGILLSIVSLSLWVVSQRLTNELQMVRRGLVYNQAYAQLHARHASIAMQLRTADINTLQSLESEQLDIAYQTFINSNNTRSVLFTVTLSLVSPSLHIKQDFFRFSSLFWFPLQAVTSDQSNLTQKLFNRDFEPLSASHFQHILEAQKLGSQEASNRQAMSKESVIWVEGNWELPDDTQLGSLDAPVLVIVKNGNIALGNRASFYGLLVQLDAESNRRNATLEHGAKLFGALVTNGQLTLNNYGNIMYEKNVLSALQQRAELQNIYPVPHSWNDFD</sequence>
<feature type="transmembrane region" description="Helical" evidence="1">
    <location>
        <begin position="14"/>
        <end position="34"/>
    </location>
</feature>
<dbReference type="Proteomes" id="UP000056090">
    <property type="component" value="Chromosome"/>
</dbReference>
<organism evidence="2 3">
    <name type="scientific">Alteromonas australica</name>
    <dbReference type="NCBI Taxonomy" id="589873"/>
    <lineage>
        <taxon>Bacteria</taxon>
        <taxon>Pseudomonadati</taxon>
        <taxon>Pseudomonadota</taxon>
        <taxon>Gammaproteobacteria</taxon>
        <taxon>Alteromonadales</taxon>
        <taxon>Alteromonadaceae</taxon>
        <taxon>Alteromonas/Salinimonas group</taxon>
        <taxon>Alteromonas</taxon>
    </lineage>
</organism>
<keyword evidence="3" id="KW-1185">Reference proteome</keyword>
<name>A0A075P823_9ALTE</name>
<protein>
    <submittedName>
        <fullName evidence="2">Uncharacterized protein</fullName>
    </submittedName>
</protein>
<reference evidence="2 3" key="1">
    <citation type="submission" date="2014-06" db="EMBL/GenBank/DDBJ databases">
        <title>Genomes of Alteromonas australica, a world apart.</title>
        <authorList>
            <person name="Gonzaga A."/>
            <person name="Lopez-Perez M."/>
            <person name="Rodriguez-Valera F."/>
        </authorList>
    </citation>
    <scope>NUCLEOTIDE SEQUENCE [LARGE SCALE GENOMIC DNA]</scope>
    <source>
        <strain evidence="2 3">H 17</strain>
    </source>
</reference>
<keyword evidence="1" id="KW-0812">Transmembrane</keyword>
<dbReference type="eggNOG" id="COG4726">
    <property type="taxonomic scope" value="Bacteria"/>
</dbReference>
<keyword evidence="1" id="KW-0472">Membrane</keyword>
<evidence type="ECO:0000313" key="2">
    <source>
        <dbReference type="EMBL" id="AIF99477.1"/>
    </source>
</evidence>
<dbReference type="GeneID" id="78255765"/>
<evidence type="ECO:0000256" key="1">
    <source>
        <dbReference type="SAM" id="Phobius"/>
    </source>
</evidence>
<dbReference type="RefSeq" id="WP_044057568.1">
    <property type="nucleotide sequence ID" value="NZ_CBCSKJ010000002.1"/>
</dbReference>
<dbReference type="AlphaFoldDB" id="A0A075P823"/>